<name>A0A0F9PUX1_9ZZZZ</name>
<reference evidence="1" key="1">
    <citation type="journal article" date="2015" name="Nature">
        <title>Complex archaea that bridge the gap between prokaryotes and eukaryotes.</title>
        <authorList>
            <person name="Spang A."/>
            <person name="Saw J.H."/>
            <person name="Jorgensen S.L."/>
            <person name="Zaremba-Niedzwiedzka K."/>
            <person name="Martijn J."/>
            <person name="Lind A.E."/>
            <person name="van Eijk R."/>
            <person name="Schleper C."/>
            <person name="Guy L."/>
            <person name="Ettema T.J."/>
        </authorList>
    </citation>
    <scope>NUCLEOTIDE SEQUENCE</scope>
</reference>
<gene>
    <name evidence="1" type="ORF">LCGC14_1093160</name>
</gene>
<sequence>MRRRGWHIKEEEFLIKHYADLTIKEIKKELENLSGRKRTADSINAKIKRLKFEKRIEGHKDEGTVNRALIQRRKELG</sequence>
<proteinExistence type="predicted"/>
<comment type="caution">
    <text evidence="1">The sequence shown here is derived from an EMBL/GenBank/DDBJ whole genome shotgun (WGS) entry which is preliminary data.</text>
</comment>
<accession>A0A0F9PUX1</accession>
<evidence type="ECO:0008006" key="2">
    <source>
        <dbReference type="Google" id="ProtNLM"/>
    </source>
</evidence>
<organism evidence="1">
    <name type="scientific">marine sediment metagenome</name>
    <dbReference type="NCBI Taxonomy" id="412755"/>
    <lineage>
        <taxon>unclassified sequences</taxon>
        <taxon>metagenomes</taxon>
        <taxon>ecological metagenomes</taxon>
    </lineage>
</organism>
<dbReference type="EMBL" id="LAZR01004870">
    <property type="protein sequence ID" value="KKN04861.1"/>
    <property type="molecule type" value="Genomic_DNA"/>
</dbReference>
<evidence type="ECO:0000313" key="1">
    <source>
        <dbReference type="EMBL" id="KKN04861.1"/>
    </source>
</evidence>
<protein>
    <recommendedName>
        <fullName evidence="2">Clr5 domain-containing protein</fullName>
    </recommendedName>
</protein>
<dbReference type="AlphaFoldDB" id="A0A0F9PUX1"/>